<feature type="compositionally biased region" description="Basic residues" evidence="1">
    <location>
        <begin position="57"/>
        <end position="77"/>
    </location>
</feature>
<reference evidence="2 3" key="1">
    <citation type="journal article" date="2024" name="G3 (Bethesda)">
        <title>Genome assembly of Hibiscus sabdariffa L. provides insights into metabolisms of medicinal natural products.</title>
        <authorList>
            <person name="Kim T."/>
        </authorList>
    </citation>
    <scope>NUCLEOTIDE SEQUENCE [LARGE SCALE GENOMIC DNA]</scope>
    <source>
        <strain evidence="2">TK-2024</strain>
        <tissue evidence="2">Old leaves</tissue>
    </source>
</reference>
<evidence type="ECO:0000313" key="3">
    <source>
        <dbReference type="Proteomes" id="UP001472677"/>
    </source>
</evidence>
<dbReference type="Proteomes" id="UP001472677">
    <property type="component" value="Unassembled WGS sequence"/>
</dbReference>
<accession>A0ABR2ERS9</accession>
<organism evidence="2 3">
    <name type="scientific">Hibiscus sabdariffa</name>
    <name type="common">roselle</name>
    <dbReference type="NCBI Taxonomy" id="183260"/>
    <lineage>
        <taxon>Eukaryota</taxon>
        <taxon>Viridiplantae</taxon>
        <taxon>Streptophyta</taxon>
        <taxon>Embryophyta</taxon>
        <taxon>Tracheophyta</taxon>
        <taxon>Spermatophyta</taxon>
        <taxon>Magnoliopsida</taxon>
        <taxon>eudicotyledons</taxon>
        <taxon>Gunneridae</taxon>
        <taxon>Pentapetalae</taxon>
        <taxon>rosids</taxon>
        <taxon>malvids</taxon>
        <taxon>Malvales</taxon>
        <taxon>Malvaceae</taxon>
        <taxon>Malvoideae</taxon>
        <taxon>Hibiscus</taxon>
    </lineage>
</organism>
<name>A0ABR2ERS9_9ROSI</name>
<gene>
    <name evidence="2" type="ORF">V6N12_036224</name>
</gene>
<protein>
    <submittedName>
        <fullName evidence="2">Uncharacterized protein</fullName>
    </submittedName>
</protein>
<proteinExistence type="predicted"/>
<sequence>MLLKQKGSVNSSCAQESKKDSAVTILLLEYAPQAERVGQLLLCTGKQEGFGSDHTPPVRKKGRSTPPVHRKAGRIRQ</sequence>
<evidence type="ECO:0000256" key="1">
    <source>
        <dbReference type="SAM" id="MobiDB-lite"/>
    </source>
</evidence>
<dbReference type="EMBL" id="JBBPBM010000011">
    <property type="protein sequence ID" value="KAK8564093.1"/>
    <property type="molecule type" value="Genomic_DNA"/>
</dbReference>
<keyword evidence="3" id="KW-1185">Reference proteome</keyword>
<comment type="caution">
    <text evidence="2">The sequence shown here is derived from an EMBL/GenBank/DDBJ whole genome shotgun (WGS) entry which is preliminary data.</text>
</comment>
<evidence type="ECO:0000313" key="2">
    <source>
        <dbReference type="EMBL" id="KAK8564093.1"/>
    </source>
</evidence>
<feature type="region of interest" description="Disordered" evidence="1">
    <location>
        <begin position="48"/>
        <end position="77"/>
    </location>
</feature>